<organism evidence="1 2">
    <name type="scientific">Croceicoccus naphthovorans</name>
    <dbReference type="NCBI Taxonomy" id="1348774"/>
    <lineage>
        <taxon>Bacteria</taxon>
        <taxon>Pseudomonadati</taxon>
        <taxon>Pseudomonadota</taxon>
        <taxon>Alphaproteobacteria</taxon>
        <taxon>Sphingomonadales</taxon>
        <taxon>Erythrobacteraceae</taxon>
        <taxon>Croceicoccus</taxon>
    </lineage>
</organism>
<accession>A0A0G3XK61</accession>
<sequence>MGGRQAALFGRADYLLTRRLQDYADRGQLAAATSAFGAFVTCVIRIGGPGILLQFLWLGLMLAISLIRVEQVRRFTPETIDLLYFRQQRRFAVALGVADSLGWATGMTMFAVLASEPELYLLGILSAGVITSSMIYYRALPEVCIVFVGAMACAGVAISYAMGGHIDPVAGLLIAALTLVLLRGIADDAKLYRRKFEGEAELAESAETIQLLLHDYEA</sequence>
<dbReference type="AlphaFoldDB" id="A0A0G3XK61"/>
<dbReference type="KEGG" id="cna:AB433_15170"/>
<proteinExistence type="predicted"/>
<dbReference type="STRING" id="1348774.AB433_15170"/>
<protein>
    <submittedName>
        <fullName evidence="1">Uncharacterized protein</fullName>
    </submittedName>
</protein>
<dbReference type="EMBL" id="CP011770">
    <property type="protein sequence ID" value="AKM11006.1"/>
    <property type="molecule type" value="Genomic_DNA"/>
</dbReference>
<gene>
    <name evidence="1" type="ORF">AB433_15170</name>
</gene>
<keyword evidence="2" id="KW-1185">Reference proteome</keyword>
<reference evidence="1 2" key="1">
    <citation type="submission" date="2015-06" db="EMBL/GenBank/DDBJ databases">
        <authorList>
            <person name="Zeng Y."/>
            <person name="Huang Y."/>
        </authorList>
    </citation>
    <scope>NUCLEOTIDE SEQUENCE [LARGE SCALE GENOMIC DNA]</scope>
    <source>
        <strain evidence="1 2">PQ-2</strain>
    </source>
</reference>
<evidence type="ECO:0000313" key="1">
    <source>
        <dbReference type="EMBL" id="AKM11006.1"/>
    </source>
</evidence>
<dbReference type="RefSeq" id="WP_047822168.1">
    <property type="nucleotide sequence ID" value="NZ_CP011770.1"/>
</dbReference>
<evidence type="ECO:0000313" key="2">
    <source>
        <dbReference type="Proteomes" id="UP000035287"/>
    </source>
</evidence>
<dbReference type="Proteomes" id="UP000035287">
    <property type="component" value="Chromosome"/>
</dbReference>
<name>A0A0G3XK61_9SPHN</name>
<dbReference type="PATRIC" id="fig|1348774.3.peg.3193"/>